<proteinExistence type="predicted"/>
<feature type="transmembrane region" description="Helical" evidence="1">
    <location>
        <begin position="20"/>
        <end position="43"/>
    </location>
</feature>
<feature type="transmembrane region" description="Helical" evidence="1">
    <location>
        <begin position="196"/>
        <end position="220"/>
    </location>
</feature>
<name>A0A7X6R701_9NOCA</name>
<accession>A0A7X6R701</accession>
<dbReference type="Proteomes" id="UP000540698">
    <property type="component" value="Unassembled WGS sequence"/>
</dbReference>
<dbReference type="PANTHER" id="PTHR31272">
    <property type="entry name" value="CYTOCHROME C-TYPE BIOGENESIS PROTEIN HI_1454-RELATED"/>
    <property type="match status" value="1"/>
</dbReference>
<feature type="transmembrane region" description="Helical" evidence="1">
    <location>
        <begin position="126"/>
        <end position="145"/>
    </location>
</feature>
<evidence type="ECO:0000313" key="3">
    <source>
        <dbReference type="Proteomes" id="UP000540698"/>
    </source>
</evidence>
<keyword evidence="1" id="KW-0812">Transmembrane</keyword>
<feature type="transmembrane region" description="Helical" evidence="1">
    <location>
        <begin position="88"/>
        <end position="114"/>
    </location>
</feature>
<organism evidence="2 3">
    <name type="scientific">Nocardia gamkensis</name>
    <dbReference type="NCBI Taxonomy" id="352869"/>
    <lineage>
        <taxon>Bacteria</taxon>
        <taxon>Bacillati</taxon>
        <taxon>Actinomycetota</taxon>
        <taxon>Actinomycetes</taxon>
        <taxon>Mycobacteriales</taxon>
        <taxon>Nocardiaceae</taxon>
        <taxon>Nocardia</taxon>
    </lineage>
</organism>
<feature type="transmembrane region" description="Helical" evidence="1">
    <location>
        <begin position="241"/>
        <end position="259"/>
    </location>
</feature>
<comment type="caution">
    <text evidence="2">The sequence shown here is derived from an EMBL/GenBank/DDBJ whole genome shotgun (WGS) entry which is preliminary data.</text>
</comment>
<evidence type="ECO:0000256" key="1">
    <source>
        <dbReference type="SAM" id="Phobius"/>
    </source>
</evidence>
<dbReference type="PANTHER" id="PTHR31272:SF4">
    <property type="entry name" value="CYTOCHROME C-TYPE BIOGENESIS PROTEIN HI_1454-RELATED"/>
    <property type="match status" value="1"/>
</dbReference>
<keyword evidence="1" id="KW-1133">Transmembrane helix</keyword>
<gene>
    <name evidence="2" type="ORF">HGB38_32665</name>
</gene>
<keyword evidence="3" id="KW-1185">Reference proteome</keyword>
<sequence>MVLAGVGDSFQQTAASGPLLLALGACLLAGLVSFASPCVVPLVPGYLSYLAGLVGAEAPPATVAQATGGRAGAAVTAAESLRRGRMRVAGAAGLFVAGFTVVFVLATATVFGVIQTLNVNRELLQRIGGVVTVLMGLVFIGLVPALQRDTRMEPRRLTSIMGAPLLGGVFALGWTPCLGPTLSGVMAVAAGTDGTTAVRGVALIVAYCLGLGLPFVVLAFGSASALRGVGWLRRNSRTIQIIGGLLLVAVGAALVTGAWDQFVAWVRDAFVSEVTLPI</sequence>
<dbReference type="InterPro" id="IPR051790">
    <property type="entry name" value="Cytochrome_c-biogenesis_DsbD"/>
</dbReference>
<keyword evidence="1" id="KW-0472">Membrane</keyword>
<reference evidence="2 3" key="1">
    <citation type="submission" date="2020-04" db="EMBL/GenBank/DDBJ databases">
        <title>MicrobeNet Type strains.</title>
        <authorList>
            <person name="Nicholson A.C."/>
        </authorList>
    </citation>
    <scope>NUCLEOTIDE SEQUENCE [LARGE SCALE GENOMIC DNA]</scope>
    <source>
        <strain evidence="2 3">DSM 44956</strain>
    </source>
</reference>
<dbReference type="RefSeq" id="WP_062968230.1">
    <property type="nucleotide sequence ID" value="NZ_JAAXOS010000023.1"/>
</dbReference>
<dbReference type="EMBL" id="JAAXOS010000023">
    <property type="protein sequence ID" value="NKY30926.1"/>
    <property type="molecule type" value="Genomic_DNA"/>
</dbReference>
<evidence type="ECO:0000313" key="2">
    <source>
        <dbReference type="EMBL" id="NKY30926.1"/>
    </source>
</evidence>
<dbReference type="AlphaFoldDB" id="A0A7X6R701"/>
<protein>
    <submittedName>
        <fullName evidence="2">Cytochrome c biogenesis protein CcdA</fullName>
    </submittedName>
</protein>